<dbReference type="OMA" id="STICWTG"/>
<feature type="transmembrane region" description="Helical" evidence="5">
    <location>
        <begin position="283"/>
        <end position="304"/>
    </location>
</feature>
<dbReference type="SUPFAM" id="SSF103473">
    <property type="entry name" value="MFS general substrate transporter"/>
    <property type="match status" value="1"/>
</dbReference>
<dbReference type="FunCoup" id="F2UDU2">
    <property type="interactions" value="1"/>
</dbReference>
<keyword evidence="3 5" id="KW-1133">Transmembrane helix</keyword>
<keyword evidence="4 5" id="KW-0472">Membrane</keyword>
<feature type="transmembrane region" description="Helical" evidence="5">
    <location>
        <begin position="100"/>
        <end position="121"/>
    </location>
</feature>
<gene>
    <name evidence="7" type="ORF">PTSG_07025</name>
</gene>
<dbReference type="InterPro" id="IPR049680">
    <property type="entry name" value="FLVCR1-2_SLC49-like"/>
</dbReference>
<name>F2UDU2_SALR5</name>
<evidence type="ECO:0000259" key="6">
    <source>
        <dbReference type="PROSITE" id="PS50850"/>
    </source>
</evidence>
<dbReference type="InterPro" id="IPR011701">
    <property type="entry name" value="MFS"/>
</dbReference>
<evidence type="ECO:0000256" key="4">
    <source>
        <dbReference type="ARBA" id="ARBA00023136"/>
    </source>
</evidence>
<feature type="transmembrane region" description="Helical" evidence="5">
    <location>
        <begin position="247"/>
        <end position="271"/>
    </location>
</feature>
<dbReference type="eggNOG" id="KOG2563">
    <property type="taxonomic scope" value="Eukaryota"/>
</dbReference>
<dbReference type="PANTHER" id="PTHR10924:SF6">
    <property type="entry name" value="SOLUTE CARRIER FAMILY 49 MEMBER A3"/>
    <property type="match status" value="1"/>
</dbReference>
<feature type="transmembrane region" description="Helical" evidence="5">
    <location>
        <begin position="31"/>
        <end position="51"/>
    </location>
</feature>
<feature type="transmembrane region" description="Helical" evidence="5">
    <location>
        <begin position="337"/>
        <end position="361"/>
    </location>
</feature>
<dbReference type="Pfam" id="PF07690">
    <property type="entry name" value="MFS_1"/>
    <property type="match status" value="1"/>
</dbReference>
<dbReference type="InterPro" id="IPR036259">
    <property type="entry name" value="MFS_trans_sf"/>
</dbReference>
<feature type="transmembrane region" description="Helical" evidence="5">
    <location>
        <begin position="373"/>
        <end position="392"/>
    </location>
</feature>
<dbReference type="InParanoid" id="F2UDU2"/>
<dbReference type="InterPro" id="IPR020846">
    <property type="entry name" value="MFS_dom"/>
</dbReference>
<evidence type="ECO:0000256" key="5">
    <source>
        <dbReference type="SAM" id="Phobius"/>
    </source>
</evidence>
<dbReference type="PANTHER" id="PTHR10924">
    <property type="entry name" value="MAJOR FACILITATOR SUPERFAMILY PROTEIN-RELATED"/>
    <property type="match status" value="1"/>
</dbReference>
<proteinExistence type="predicted"/>
<keyword evidence="8" id="KW-1185">Reference proteome</keyword>
<dbReference type="KEGG" id="sre:PTSG_07025"/>
<dbReference type="Proteomes" id="UP000007799">
    <property type="component" value="Unassembled WGS sequence"/>
</dbReference>
<evidence type="ECO:0000313" key="7">
    <source>
        <dbReference type="EMBL" id="EGD74792.1"/>
    </source>
</evidence>
<keyword evidence="2 5" id="KW-0812">Transmembrane</keyword>
<evidence type="ECO:0000256" key="1">
    <source>
        <dbReference type="ARBA" id="ARBA00004141"/>
    </source>
</evidence>
<feature type="transmembrane region" description="Helical" evidence="5">
    <location>
        <begin position="71"/>
        <end position="91"/>
    </location>
</feature>
<comment type="subcellular location">
    <subcellularLocation>
        <location evidence="1">Membrane</location>
        <topology evidence="1">Multi-pass membrane protein</topology>
    </subcellularLocation>
</comment>
<feature type="domain" description="Major facilitator superfamily (MFS) profile" evidence="6">
    <location>
        <begin position="30"/>
        <end position="455"/>
    </location>
</feature>
<feature type="transmembrane region" description="Helical" evidence="5">
    <location>
        <begin position="166"/>
        <end position="187"/>
    </location>
</feature>
<protein>
    <recommendedName>
        <fullName evidence="6">Major facilitator superfamily (MFS) profile domain-containing protein</fullName>
    </recommendedName>
</protein>
<sequence length="476" mass="51294">MGKDEDDRAMESPLLTSESGSSKFKLYKSRWLMLTLVSLLQISNAMIWIGFAPIISIAREYFNTNTTMIDFQSIIFMIVSIPFGFAGTWCLNTLGLRKSLVLASWLNGIGGIVRWVGVFLPSPHAKLALVTVGQGIAACSQPIFLDSPTLLAATWFGEHERAEANMIASVANPVGIAVGSLLSGLLVSEAGDIKWMLLINAALSLVISLLVTVLFKDRPPTPPSHSAEEAHLSFVDGLKQLIRIPAYWALLVGFGIGIGLVSSLSSLFGQFTEAYGYSSDDAGYMSMAMVVAGLVGAGLSGYLLDKTGAFLVIFKVCYLGATGGVVLFMFMNKADNLAWLIVACAVTGFFAFAALPVGLELSVECTFPVHEGLSAGLIWIFAQATSIVIIFSSNALRGEARYFNGTHPIPQPPPPGPTPDPDIHTYYEYPHAIQLCVGFTAVATLITLFLRTEYKRKNSEAAYNDAHKQAAVQQKE</sequence>
<dbReference type="GO" id="GO:0022857">
    <property type="term" value="F:transmembrane transporter activity"/>
    <property type="evidence" value="ECO:0007669"/>
    <property type="project" value="InterPro"/>
</dbReference>
<evidence type="ECO:0000256" key="3">
    <source>
        <dbReference type="ARBA" id="ARBA00022989"/>
    </source>
</evidence>
<feature type="transmembrane region" description="Helical" evidence="5">
    <location>
        <begin position="311"/>
        <end position="331"/>
    </location>
</feature>
<evidence type="ECO:0000256" key="2">
    <source>
        <dbReference type="ARBA" id="ARBA00022692"/>
    </source>
</evidence>
<dbReference type="AlphaFoldDB" id="F2UDU2"/>
<dbReference type="STRING" id="946362.F2UDU2"/>
<feature type="transmembrane region" description="Helical" evidence="5">
    <location>
        <begin position="193"/>
        <end position="215"/>
    </location>
</feature>
<accession>F2UDU2</accession>
<dbReference type="PROSITE" id="PS50850">
    <property type="entry name" value="MFS"/>
    <property type="match status" value="1"/>
</dbReference>
<dbReference type="Gene3D" id="1.20.1250.20">
    <property type="entry name" value="MFS general substrate transporter like domains"/>
    <property type="match status" value="2"/>
</dbReference>
<dbReference type="EMBL" id="GL832970">
    <property type="protein sequence ID" value="EGD74792.1"/>
    <property type="molecule type" value="Genomic_DNA"/>
</dbReference>
<dbReference type="GO" id="GO:0016020">
    <property type="term" value="C:membrane"/>
    <property type="evidence" value="ECO:0007669"/>
    <property type="project" value="UniProtKB-SubCell"/>
</dbReference>
<evidence type="ECO:0000313" key="8">
    <source>
        <dbReference type="Proteomes" id="UP000007799"/>
    </source>
</evidence>
<organism evidence="8">
    <name type="scientific">Salpingoeca rosetta (strain ATCC 50818 / BSB-021)</name>
    <dbReference type="NCBI Taxonomy" id="946362"/>
    <lineage>
        <taxon>Eukaryota</taxon>
        <taxon>Choanoflagellata</taxon>
        <taxon>Craspedida</taxon>
        <taxon>Salpingoecidae</taxon>
        <taxon>Salpingoeca</taxon>
    </lineage>
</organism>
<dbReference type="OrthoDB" id="422206at2759"/>
<dbReference type="GeneID" id="16073004"/>
<reference evidence="7" key="1">
    <citation type="submission" date="2009-08" db="EMBL/GenBank/DDBJ databases">
        <title>Annotation of Salpingoeca rosetta.</title>
        <authorList>
            <consortium name="The Broad Institute Genome Sequencing Platform"/>
            <person name="Russ C."/>
            <person name="Cuomo C."/>
            <person name="Burger G."/>
            <person name="Gray M.W."/>
            <person name="Holland P.W.H."/>
            <person name="King N."/>
            <person name="Lang F.B.F."/>
            <person name="Roger A.J."/>
            <person name="Ruiz-Trillo I."/>
            <person name="Young S.K."/>
            <person name="Zeng Q."/>
            <person name="Gargeya S."/>
            <person name="Alvarado L."/>
            <person name="Berlin A."/>
            <person name="Chapman S.B."/>
            <person name="Chen Z."/>
            <person name="Freedman E."/>
            <person name="Gellesch M."/>
            <person name="Goldberg J."/>
            <person name="Griggs A."/>
            <person name="Gujja S."/>
            <person name="Heilman E."/>
            <person name="Heiman D."/>
            <person name="Howarth C."/>
            <person name="Mehta T."/>
            <person name="Neiman D."/>
            <person name="Pearson M."/>
            <person name="Roberts A."/>
            <person name="Saif S."/>
            <person name="Shea T."/>
            <person name="Shenoy N."/>
            <person name="Sisk P."/>
            <person name="Stolte C."/>
            <person name="Sykes S."/>
            <person name="White J."/>
            <person name="Yandava C."/>
            <person name="Haas B."/>
            <person name="Nusbaum C."/>
            <person name="Birren B."/>
        </authorList>
    </citation>
    <scope>NUCLEOTIDE SEQUENCE [LARGE SCALE GENOMIC DNA]</scope>
    <source>
        <strain evidence="7">ATCC 50818</strain>
    </source>
</reference>
<dbReference type="RefSeq" id="XP_004992437.1">
    <property type="nucleotide sequence ID" value="XM_004992380.1"/>
</dbReference>